<protein>
    <submittedName>
        <fullName evidence="2">Uncharacterized protein</fullName>
    </submittedName>
</protein>
<evidence type="ECO:0000256" key="1">
    <source>
        <dbReference type="SAM" id="MobiDB-lite"/>
    </source>
</evidence>
<dbReference type="EMBL" id="MU863890">
    <property type="protein sequence ID" value="KAK4203265.1"/>
    <property type="molecule type" value="Genomic_DNA"/>
</dbReference>
<comment type="caution">
    <text evidence="2">The sequence shown here is derived from an EMBL/GenBank/DDBJ whole genome shotgun (WGS) entry which is preliminary data.</text>
</comment>
<gene>
    <name evidence="2" type="ORF">QBC40DRAFT_251231</name>
</gene>
<reference evidence="2" key="1">
    <citation type="journal article" date="2023" name="Mol. Phylogenet. Evol.">
        <title>Genome-scale phylogeny and comparative genomics of the fungal order Sordariales.</title>
        <authorList>
            <person name="Hensen N."/>
            <person name="Bonometti L."/>
            <person name="Westerberg I."/>
            <person name="Brannstrom I.O."/>
            <person name="Guillou S."/>
            <person name="Cros-Aarteil S."/>
            <person name="Calhoun S."/>
            <person name="Haridas S."/>
            <person name="Kuo A."/>
            <person name="Mondo S."/>
            <person name="Pangilinan J."/>
            <person name="Riley R."/>
            <person name="LaButti K."/>
            <person name="Andreopoulos B."/>
            <person name="Lipzen A."/>
            <person name="Chen C."/>
            <person name="Yan M."/>
            <person name="Daum C."/>
            <person name="Ng V."/>
            <person name="Clum A."/>
            <person name="Steindorff A."/>
            <person name="Ohm R.A."/>
            <person name="Martin F."/>
            <person name="Silar P."/>
            <person name="Natvig D.O."/>
            <person name="Lalanne C."/>
            <person name="Gautier V."/>
            <person name="Ament-Velasquez S.L."/>
            <person name="Kruys A."/>
            <person name="Hutchinson M.I."/>
            <person name="Powell A.J."/>
            <person name="Barry K."/>
            <person name="Miller A.N."/>
            <person name="Grigoriev I.V."/>
            <person name="Debuchy R."/>
            <person name="Gladieux P."/>
            <person name="Hiltunen Thoren M."/>
            <person name="Johannesson H."/>
        </authorList>
    </citation>
    <scope>NUCLEOTIDE SEQUENCE</scope>
    <source>
        <strain evidence="2">CBS 315.58</strain>
    </source>
</reference>
<name>A0AAN6XMS1_9PEZI</name>
<keyword evidence="3" id="KW-1185">Reference proteome</keyword>
<evidence type="ECO:0000313" key="2">
    <source>
        <dbReference type="EMBL" id="KAK4203265.1"/>
    </source>
</evidence>
<evidence type="ECO:0000313" key="3">
    <source>
        <dbReference type="Proteomes" id="UP001303160"/>
    </source>
</evidence>
<reference evidence="2" key="2">
    <citation type="submission" date="2023-05" db="EMBL/GenBank/DDBJ databases">
        <authorList>
            <consortium name="Lawrence Berkeley National Laboratory"/>
            <person name="Steindorff A."/>
            <person name="Hensen N."/>
            <person name="Bonometti L."/>
            <person name="Westerberg I."/>
            <person name="Brannstrom I.O."/>
            <person name="Guillou S."/>
            <person name="Cros-Aarteil S."/>
            <person name="Calhoun S."/>
            <person name="Haridas S."/>
            <person name="Kuo A."/>
            <person name="Mondo S."/>
            <person name="Pangilinan J."/>
            <person name="Riley R."/>
            <person name="Labutti K."/>
            <person name="Andreopoulos B."/>
            <person name="Lipzen A."/>
            <person name="Chen C."/>
            <person name="Yanf M."/>
            <person name="Daum C."/>
            <person name="Ng V."/>
            <person name="Clum A."/>
            <person name="Ohm R."/>
            <person name="Martin F."/>
            <person name="Silar P."/>
            <person name="Natvig D."/>
            <person name="Lalanne C."/>
            <person name="Gautier V."/>
            <person name="Ament-Velasquez S.L."/>
            <person name="Kruys A."/>
            <person name="Hutchinson M.I."/>
            <person name="Powell A.J."/>
            <person name="Barry K."/>
            <person name="Miller A.N."/>
            <person name="Grigoriev I.V."/>
            <person name="Debuchy R."/>
            <person name="Gladieux P."/>
            <person name="Thoren M.H."/>
            <person name="Johannesson H."/>
        </authorList>
    </citation>
    <scope>NUCLEOTIDE SEQUENCE</scope>
    <source>
        <strain evidence="2">CBS 315.58</strain>
    </source>
</reference>
<dbReference type="AlphaFoldDB" id="A0AAN6XMS1"/>
<feature type="region of interest" description="Disordered" evidence="1">
    <location>
        <begin position="1"/>
        <end position="49"/>
    </location>
</feature>
<dbReference type="Proteomes" id="UP001303160">
    <property type="component" value="Unassembled WGS sequence"/>
</dbReference>
<organism evidence="2 3">
    <name type="scientific">Triangularia verruculosa</name>
    <dbReference type="NCBI Taxonomy" id="2587418"/>
    <lineage>
        <taxon>Eukaryota</taxon>
        <taxon>Fungi</taxon>
        <taxon>Dikarya</taxon>
        <taxon>Ascomycota</taxon>
        <taxon>Pezizomycotina</taxon>
        <taxon>Sordariomycetes</taxon>
        <taxon>Sordariomycetidae</taxon>
        <taxon>Sordariales</taxon>
        <taxon>Podosporaceae</taxon>
        <taxon>Triangularia</taxon>
    </lineage>
</organism>
<accession>A0AAN6XMS1</accession>
<sequence>MAQPSASFGNDGVVDHMSTSSNSSDSEVLTALPASRKRARQDDSDDDNYASVYKKVPDGSIGKLVKLNPESSWISEQHQRNSRTNILSLSQGDIWKLFGMNVFGSLIELTPPDITVKQVAFNAQKSIQILENLRENFPSIDKKLAVDDRGDLIYLDGRWIRTCFENDFKGAFKLISQKVEKTKITEKLAVAVKGFLNLEETGRALDLEPLDDLLCNIEDNEDKYTTGGLLESITMGRTLELCREALERLDTDFAILYAVKFGSKTPGSMPFDQWTKFKQLGENRFFHTDARWDKLLLATPGNLLEQVVASIKTYNKLIGQLHVLESELERCIGHFKYLDK</sequence>
<proteinExistence type="predicted"/>